<gene>
    <name evidence="2" type="ORF">Q7A36_36115</name>
</gene>
<evidence type="ECO:0000256" key="1">
    <source>
        <dbReference type="SAM" id="Phobius"/>
    </source>
</evidence>
<keyword evidence="1" id="KW-0812">Transmembrane</keyword>
<protein>
    <submittedName>
        <fullName evidence="2">Uncharacterized protein</fullName>
    </submittedName>
</protein>
<keyword evidence="1" id="KW-1133">Transmembrane helix</keyword>
<evidence type="ECO:0000313" key="3">
    <source>
        <dbReference type="Proteomes" id="UP001243009"/>
    </source>
</evidence>
<dbReference type="RefSeq" id="WP_305108641.1">
    <property type="nucleotide sequence ID" value="NZ_JAUTWS010000121.1"/>
</dbReference>
<dbReference type="Proteomes" id="UP001243009">
    <property type="component" value="Unassembled WGS sequence"/>
</dbReference>
<feature type="transmembrane region" description="Helical" evidence="1">
    <location>
        <begin position="6"/>
        <end position="26"/>
    </location>
</feature>
<accession>A0ABT9EC55</accession>
<keyword evidence="1" id="KW-0472">Membrane</keyword>
<evidence type="ECO:0000313" key="2">
    <source>
        <dbReference type="EMBL" id="MDO9713792.1"/>
    </source>
</evidence>
<comment type="caution">
    <text evidence="2">The sequence shown here is derived from an EMBL/GenBank/DDBJ whole genome shotgun (WGS) entry which is preliminary data.</text>
</comment>
<organism evidence="2 3">
    <name type="scientific">Paracraurococcus lichenis</name>
    <dbReference type="NCBI Taxonomy" id="3064888"/>
    <lineage>
        <taxon>Bacteria</taxon>
        <taxon>Pseudomonadati</taxon>
        <taxon>Pseudomonadota</taxon>
        <taxon>Alphaproteobacteria</taxon>
        <taxon>Acetobacterales</taxon>
        <taxon>Roseomonadaceae</taxon>
        <taxon>Paracraurococcus</taxon>
    </lineage>
</organism>
<name>A0ABT9EC55_9PROT</name>
<proteinExistence type="predicted"/>
<feature type="transmembrane region" description="Helical" evidence="1">
    <location>
        <begin position="33"/>
        <end position="50"/>
    </location>
</feature>
<keyword evidence="3" id="KW-1185">Reference proteome</keyword>
<dbReference type="EMBL" id="JAUTWS010000121">
    <property type="protein sequence ID" value="MDO9713792.1"/>
    <property type="molecule type" value="Genomic_DNA"/>
</dbReference>
<sequence length="56" mass="5971">MTSPFLAEMLVLLMAGILATTALHFAKQIRPRTGMVLLILALGASVLVTLQHNGLL</sequence>
<reference evidence="2 3" key="1">
    <citation type="submission" date="2023-08" db="EMBL/GenBank/DDBJ databases">
        <title>The draft genome sequence of Paracraurococcus sp. LOR1-02.</title>
        <authorList>
            <person name="Kingkaew E."/>
            <person name="Tanasupawat S."/>
        </authorList>
    </citation>
    <scope>NUCLEOTIDE SEQUENCE [LARGE SCALE GENOMIC DNA]</scope>
    <source>
        <strain evidence="2 3">LOR1-02</strain>
    </source>
</reference>